<feature type="compositionally biased region" description="Polar residues" evidence="1">
    <location>
        <begin position="156"/>
        <end position="166"/>
    </location>
</feature>
<evidence type="ECO:0000313" key="2">
    <source>
        <dbReference type="EMBL" id="CAH7677278.1"/>
    </source>
</evidence>
<dbReference type="Proteomes" id="UP001153365">
    <property type="component" value="Unassembled WGS sequence"/>
</dbReference>
<comment type="caution">
    <text evidence="2">The sequence shown here is derived from an EMBL/GenBank/DDBJ whole genome shotgun (WGS) entry which is preliminary data.</text>
</comment>
<feature type="region of interest" description="Disordered" evidence="1">
    <location>
        <begin position="1"/>
        <end position="30"/>
    </location>
</feature>
<gene>
    <name evidence="2" type="ORF">PPACK8108_LOCUS12411</name>
</gene>
<proteinExistence type="predicted"/>
<feature type="region of interest" description="Disordered" evidence="1">
    <location>
        <begin position="143"/>
        <end position="166"/>
    </location>
</feature>
<feature type="compositionally biased region" description="Gly residues" evidence="1">
    <location>
        <begin position="144"/>
        <end position="155"/>
    </location>
</feature>
<feature type="region of interest" description="Disordered" evidence="1">
    <location>
        <begin position="279"/>
        <end position="306"/>
    </location>
</feature>
<protein>
    <submittedName>
        <fullName evidence="2">Uncharacterized protein</fullName>
    </submittedName>
</protein>
<feature type="region of interest" description="Disordered" evidence="1">
    <location>
        <begin position="347"/>
        <end position="381"/>
    </location>
</feature>
<dbReference type="AlphaFoldDB" id="A0AAV0B3V5"/>
<evidence type="ECO:0000256" key="1">
    <source>
        <dbReference type="SAM" id="MobiDB-lite"/>
    </source>
</evidence>
<keyword evidence="3" id="KW-1185">Reference proteome</keyword>
<evidence type="ECO:0000313" key="3">
    <source>
        <dbReference type="Proteomes" id="UP001153365"/>
    </source>
</evidence>
<organism evidence="2 3">
    <name type="scientific">Phakopsora pachyrhizi</name>
    <name type="common">Asian soybean rust disease fungus</name>
    <dbReference type="NCBI Taxonomy" id="170000"/>
    <lineage>
        <taxon>Eukaryota</taxon>
        <taxon>Fungi</taxon>
        <taxon>Dikarya</taxon>
        <taxon>Basidiomycota</taxon>
        <taxon>Pucciniomycotina</taxon>
        <taxon>Pucciniomycetes</taxon>
        <taxon>Pucciniales</taxon>
        <taxon>Phakopsoraceae</taxon>
        <taxon>Phakopsora</taxon>
    </lineage>
</organism>
<sequence>MDADNVPTNNSGTKRNDKGKKRARTPDLSNLNEAGPAALWLESDEHIFRDLVKKFGNTNYKGTTSEVEDGDDINQFPRTLKPLWRSQDFTDCCYLLDCCTKQTAVSSKKVNSTFNLYNRSGSRDLEKMENKGSLVKAKLQQKLGLGGSNPGGGGSITPQSAHLSDNRLPSDQPIIQQNQSSKMILDKTTFSQATRFHNYSKWIRRKLPPPEISGEEYKCNLEDVRKVATHLAQAFQSMPLPRLLKIQATKLLEKCEEKKLGEILEDEQIQVLGPTISTTEELSRRLQKQPTPPKAQVDTSPPPQKKTPVEILSLITVTDHSNPPPSGCEISGEIEETSSCPPPEVLDNLTRPIFSEGGKNSHPVIDPPVGLQPGHQKEQNCSGLSSHSVLLVPEANLDCPVMNVLEGENSPPPRSSILEDVRIENYCANNTLECLENHGGDNGESAIEEANPLNLTIQKPPPNKTSAPIAQQTSTSAQSSTKITQCSKIVASESILALNPHLTASSPPSNISANLVPPSTKENVNGNDDVLNIQSEQSQFIIGINIQKDTGGNLTILEQDPTFICPTKSKKDLTIIVDPDLRIQLYKGFHFFQSGRASSQKYSKAWNSILNFVLWHLIPPNQTPNTISNFSFQESECSYVSWIKTIAKLGLSFLTLSTTEPWFHSEIIDFQLLLSFGAKSSNNPENEIIPANKKTNHPENTLVRFLYQLQTPSRSLIQVWARIVAASIETVADKLNRPAEPATAVTKINSLPAQIQMIQWLLEFKKGGNFGKGNKEWPNSMQVVKDFYNQIIDLMISFSIFQAQAHAEFKAVTKKKKSKKNTSSLTTEPIDFQLAKEKLSSFRDCHNFQPFILFLVGGVRGLLCSSKDYWNASISDCMDFINSASLIHLQDTQSKTSEEKIWKNVYTYIHQLLLPAFRHPDEIPKFQPPTIHQLAEAVATDFISHWTEISPDSTFVIRNKPSQITFE</sequence>
<reference evidence="2" key="1">
    <citation type="submission" date="2022-06" db="EMBL/GenBank/DDBJ databases">
        <authorList>
            <consortium name="SYNGENTA / RWTH Aachen University"/>
        </authorList>
    </citation>
    <scope>NUCLEOTIDE SEQUENCE</scope>
</reference>
<name>A0AAV0B3V5_PHAPC</name>
<feature type="compositionally biased region" description="Polar residues" evidence="1">
    <location>
        <begin position="1"/>
        <end position="13"/>
    </location>
</feature>
<dbReference type="EMBL" id="CALTRL010002976">
    <property type="protein sequence ID" value="CAH7677278.1"/>
    <property type="molecule type" value="Genomic_DNA"/>
</dbReference>
<accession>A0AAV0B3V5</accession>